<sequence>MTSHLPVWGFVVMLALGVGTAGAETPPLKPQPRPAEAADAEGTAAAAQPSASPSPAGKTDGAPATPKPRPEGSSEDAGPAPPVPDIRPQGEADRADEKETDDGSASPATEDAPEPENEDGPAVPSPGDAQADQAPKDTGASEAETGTEGQGETPQDAKAGEKPGETGDAPADEDAAKAAPSIPEARPEDAPEPVEPLIAQPPSQVPAKNPSEGPAERPAAPEGEADEDASEGATKASEEDEAAKAAAAEDFRQCVWRLRALGVEFREEPAIADGGACDIAHPIEVEELAPGVAISPPVTLNCAVTEALAIWLKEVVKPAADELLDGAELRGVTQASGYVCRTRYNRPGAKISEHALANAIDVSAITFKSRSPITVKERDDAEAAASRFQKRIREGACEHFTTVLGPGANAAHATHFHFDLKERSNGYRICQ</sequence>
<feature type="compositionally biased region" description="Low complexity" evidence="1">
    <location>
        <begin position="210"/>
        <end position="222"/>
    </location>
</feature>
<protein>
    <submittedName>
        <fullName evidence="4">Uncharacterized conserved protein</fullName>
    </submittedName>
</protein>
<evidence type="ECO:0000256" key="2">
    <source>
        <dbReference type="SAM" id="SignalP"/>
    </source>
</evidence>
<dbReference type="RefSeq" id="WP_092811664.1">
    <property type="nucleotide sequence ID" value="NZ_FMVW01000003.1"/>
</dbReference>
<feature type="compositionally biased region" description="Basic and acidic residues" evidence="1">
    <location>
        <begin position="88"/>
        <end position="97"/>
    </location>
</feature>
<feature type="compositionally biased region" description="Low complexity" evidence="1">
    <location>
        <begin position="138"/>
        <end position="153"/>
    </location>
</feature>
<gene>
    <name evidence="4" type="ORF">SAMN03080610_01748</name>
</gene>
<keyword evidence="2" id="KW-0732">Signal</keyword>
<feature type="chain" id="PRO_5011614290" evidence="2">
    <location>
        <begin position="24"/>
        <end position="431"/>
    </location>
</feature>
<reference evidence="5" key="1">
    <citation type="submission" date="2016-10" db="EMBL/GenBank/DDBJ databases">
        <authorList>
            <person name="Varghese N."/>
            <person name="Submissions S."/>
        </authorList>
    </citation>
    <scope>NUCLEOTIDE SEQUENCE [LARGE SCALE GENOMIC DNA]</scope>
    <source>
        <strain evidence="5">DSM 2698</strain>
    </source>
</reference>
<organism evidence="4 5">
    <name type="scientific">Afifella marina DSM 2698</name>
    <dbReference type="NCBI Taxonomy" id="1120955"/>
    <lineage>
        <taxon>Bacteria</taxon>
        <taxon>Pseudomonadati</taxon>
        <taxon>Pseudomonadota</taxon>
        <taxon>Alphaproteobacteria</taxon>
        <taxon>Hyphomicrobiales</taxon>
        <taxon>Afifellaceae</taxon>
        <taxon>Afifella</taxon>
    </lineage>
</organism>
<proteinExistence type="predicted"/>
<evidence type="ECO:0000256" key="1">
    <source>
        <dbReference type="SAM" id="MobiDB-lite"/>
    </source>
</evidence>
<dbReference type="AlphaFoldDB" id="A0A1G5ND57"/>
<keyword evidence="5" id="KW-1185">Reference proteome</keyword>
<evidence type="ECO:0000313" key="5">
    <source>
        <dbReference type="Proteomes" id="UP000199347"/>
    </source>
</evidence>
<feature type="region of interest" description="Disordered" evidence="1">
    <location>
        <begin position="21"/>
        <end position="244"/>
    </location>
</feature>
<feature type="domain" description="Extensin-like C-terminal" evidence="3">
    <location>
        <begin position="253"/>
        <end position="431"/>
    </location>
</feature>
<dbReference type="InterPro" id="IPR009683">
    <property type="entry name" value="Extensin-like_C"/>
</dbReference>
<dbReference type="OrthoDB" id="9809788at2"/>
<accession>A0A1G5ND57</accession>
<dbReference type="Proteomes" id="UP000199347">
    <property type="component" value="Unassembled WGS sequence"/>
</dbReference>
<dbReference type="EMBL" id="FMVW01000003">
    <property type="protein sequence ID" value="SCZ34701.1"/>
    <property type="molecule type" value="Genomic_DNA"/>
</dbReference>
<dbReference type="STRING" id="1120955.SAMN03080610_01748"/>
<dbReference type="Pfam" id="PF06904">
    <property type="entry name" value="Extensin-like_C"/>
    <property type="match status" value="1"/>
</dbReference>
<evidence type="ECO:0000259" key="3">
    <source>
        <dbReference type="Pfam" id="PF06904"/>
    </source>
</evidence>
<name>A0A1G5ND57_AFIMA</name>
<feature type="signal peptide" evidence="2">
    <location>
        <begin position="1"/>
        <end position="23"/>
    </location>
</feature>
<feature type="compositionally biased region" description="Low complexity" evidence="1">
    <location>
        <begin position="35"/>
        <end position="56"/>
    </location>
</feature>
<evidence type="ECO:0000313" key="4">
    <source>
        <dbReference type="EMBL" id="SCZ34701.1"/>
    </source>
</evidence>